<proteinExistence type="predicted"/>
<dbReference type="AlphaFoldDB" id="A0A917JVR6"/>
<name>A0A917JVR6_9GAMM</name>
<dbReference type="Proteomes" id="UP000630149">
    <property type="component" value="Unassembled WGS sequence"/>
</dbReference>
<evidence type="ECO:0000313" key="1">
    <source>
        <dbReference type="EMBL" id="GGI86931.1"/>
    </source>
</evidence>
<evidence type="ECO:0000313" key="2">
    <source>
        <dbReference type="Proteomes" id="UP000630149"/>
    </source>
</evidence>
<keyword evidence="2" id="KW-1185">Reference proteome</keyword>
<dbReference type="RefSeq" id="WP_131776965.1">
    <property type="nucleotide sequence ID" value="NZ_BMOB01000006.1"/>
</dbReference>
<protein>
    <submittedName>
        <fullName evidence="1">Uncharacterized protein</fullName>
    </submittedName>
</protein>
<organism evidence="1 2">
    <name type="scientific">Legionella impletisoli</name>
    <dbReference type="NCBI Taxonomy" id="343510"/>
    <lineage>
        <taxon>Bacteria</taxon>
        <taxon>Pseudomonadati</taxon>
        <taxon>Pseudomonadota</taxon>
        <taxon>Gammaproteobacteria</taxon>
        <taxon>Legionellales</taxon>
        <taxon>Legionellaceae</taxon>
        <taxon>Legionella</taxon>
    </lineage>
</organism>
<accession>A0A917JVR6</accession>
<dbReference type="EMBL" id="BMOB01000006">
    <property type="protein sequence ID" value="GGI86931.1"/>
    <property type="molecule type" value="Genomic_DNA"/>
</dbReference>
<reference evidence="1" key="1">
    <citation type="journal article" date="2014" name="Int. J. Syst. Evol. Microbiol.">
        <title>Complete genome sequence of Corynebacterium casei LMG S-19264T (=DSM 44701T), isolated from a smear-ripened cheese.</title>
        <authorList>
            <consortium name="US DOE Joint Genome Institute (JGI-PGF)"/>
            <person name="Walter F."/>
            <person name="Albersmeier A."/>
            <person name="Kalinowski J."/>
            <person name="Ruckert C."/>
        </authorList>
    </citation>
    <scope>NUCLEOTIDE SEQUENCE</scope>
    <source>
        <strain evidence="1">JCM 13919</strain>
    </source>
</reference>
<reference evidence="1" key="2">
    <citation type="submission" date="2020-09" db="EMBL/GenBank/DDBJ databases">
        <authorList>
            <person name="Sun Q."/>
            <person name="Ohkuma M."/>
        </authorList>
    </citation>
    <scope>NUCLEOTIDE SEQUENCE</scope>
    <source>
        <strain evidence="1">JCM 13919</strain>
    </source>
</reference>
<comment type="caution">
    <text evidence="1">The sequence shown here is derived from an EMBL/GenBank/DDBJ whole genome shotgun (WGS) entry which is preliminary data.</text>
</comment>
<gene>
    <name evidence="1" type="ORF">GCM10007966_14540</name>
</gene>
<dbReference type="OrthoDB" id="9838357at2"/>
<sequence>MKMKMKKSLGYGLMEVALGIAIVGAIAVGTAATYNNIGTDAEANVLAKLASDIAEAAKVNYYACQSGGGTCATLADCDAHKTLFVGGAWPSGVTVADGTTSGCKITYGSSSLDNYAVPGV</sequence>